<evidence type="ECO:0000313" key="2">
    <source>
        <dbReference type="Proteomes" id="UP000199035"/>
    </source>
</evidence>
<reference evidence="2" key="1">
    <citation type="submission" date="2016-10" db="EMBL/GenBank/DDBJ databases">
        <authorList>
            <person name="Varghese N."/>
            <person name="Submissions S."/>
        </authorList>
    </citation>
    <scope>NUCLEOTIDE SEQUENCE [LARGE SCALE GENOMIC DNA]</scope>
    <source>
        <strain evidence="2">ANC 5109</strain>
    </source>
</reference>
<accession>A0A1H3JL21</accession>
<evidence type="ECO:0008006" key="3">
    <source>
        <dbReference type="Google" id="ProtNLM"/>
    </source>
</evidence>
<keyword evidence="2" id="KW-1185">Reference proteome</keyword>
<evidence type="ECO:0000313" key="1">
    <source>
        <dbReference type="EMBL" id="SDY40587.1"/>
    </source>
</evidence>
<dbReference type="AlphaFoldDB" id="A0A1H3JL21"/>
<dbReference type="InterPro" id="IPR021948">
    <property type="entry name" value="DUF3565"/>
</dbReference>
<dbReference type="Pfam" id="PF12088">
    <property type="entry name" value="DUF3565"/>
    <property type="match status" value="1"/>
</dbReference>
<organism evidence="1 2">
    <name type="scientific">Acinetobacter kyonggiensis</name>
    <dbReference type="NCBI Taxonomy" id="595670"/>
    <lineage>
        <taxon>Bacteria</taxon>
        <taxon>Pseudomonadati</taxon>
        <taxon>Pseudomonadota</taxon>
        <taxon>Gammaproteobacteria</taxon>
        <taxon>Moraxellales</taxon>
        <taxon>Moraxellaceae</taxon>
        <taxon>Acinetobacter</taxon>
    </lineage>
</organism>
<name>A0A1H3JL21_9GAMM</name>
<dbReference type="Proteomes" id="UP000199035">
    <property type="component" value="Unassembled WGS sequence"/>
</dbReference>
<dbReference type="EMBL" id="FNPK01000009">
    <property type="protein sequence ID" value="SDY40587.1"/>
    <property type="molecule type" value="Genomic_DNA"/>
</dbReference>
<protein>
    <recommendedName>
        <fullName evidence="3">DUF3565 domain-containing protein</fullName>
    </recommendedName>
</protein>
<dbReference type="STRING" id="595670.SAMN05421643_109142"/>
<gene>
    <name evidence="1" type="ORF">SAMN05421643_109142</name>
</gene>
<proteinExistence type="predicted"/>
<sequence>MCFHILAKALSIIVKRIDEKSMQQAIIGFHLDDQQDWVAKLACGHAQHVRHNPPWQNRPWVMTAAGRQEKLGMMLQCKQCALSK</sequence>